<evidence type="ECO:0000313" key="2">
    <source>
        <dbReference type="Proteomes" id="UP001293254"/>
    </source>
</evidence>
<dbReference type="Proteomes" id="UP001293254">
    <property type="component" value="Unassembled WGS sequence"/>
</dbReference>
<dbReference type="EMBL" id="JACGWO010000006">
    <property type="protein sequence ID" value="KAK4424204.1"/>
    <property type="molecule type" value="Genomic_DNA"/>
</dbReference>
<comment type="caution">
    <text evidence="1">The sequence shown here is derived from an EMBL/GenBank/DDBJ whole genome shotgun (WGS) entry which is preliminary data.</text>
</comment>
<keyword evidence="2" id="KW-1185">Reference proteome</keyword>
<reference evidence="1" key="1">
    <citation type="submission" date="2020-06" db="EMBL/GenBank/DDBJ databases">
        <authorList>
            <person name="Li T."/>
            <person name="Hu X."/>
            <person name="Zhang T."/>
            <person name="Song X."/>
            <person name="Zhang H."/>
            <person name="Dai N."/>
            <person name="Sheng W."/>
            <person name="Hou X."/>
            <person name="Wei L."/>
        </authorList>
    </citation>
    <scope>NUCLEOTIDE SEQUENCE</scope>
    <source>
        <strain evidence="1">3651</strain>
        <tissue evidence="1">Leaf</tissue>
    </source>
</reference>
<dbReference type="AlphaFoldDB" id="A0AAE2CJG7"/>
<sequence length="157" mass="18004">MYGDLSSILCDILVDLPRYPRRFTMHSLVDLSRGICVRMSPNNFIPSPYDVFGPQSVSTWIFLPGGLVYFESFVYSWDLVFSSCILAEDYFRGTCLVHILDDLVFMRPGIVFMRPHVLTKDHFRGTGFTLFDSLVSSAWLPRIFSRSLVHMPCPYAS</sequence>
<proteinExistence type="predicted"/>
<accession>A0AAE2CJG7</accession>
<reference evidence="1" key="2">
    <citation type="journal article" date="2024" name="Plant">
        <title>Genomic evolution and insights into agronomic trait innovations of Sesamum species.</title>
        <authorList>
            <person name="Miao H."/>
            <person name="Wang L."/>
            <person name="Qu L."/>
            <person name="Liu H."/>
            <person name="Sun Y."/>
            <person name="Le M."/>
            <person name="Wang Q."/>
            <person name="Wei S."/>
            <person name="Zheng Y."/>
            <person name="Lin W."/>
            <person name="Duan Y."/>
            <person name="Cao H."/>
            <person name="Xiong S."/>
            <person name="Wang X."/>
            <person name="Wei L."/>
            <person name="Li C."/>
            <person name="Ma Q."/>
            <person name="Ju M."/>
            <person name="Zhao R."/>
            <person name="Li G."/>
            <person name="Mu C."/>
            <person name="Tian Q."/>
            <person name="Mei H."/>
            <person name="Zhang T."/>
            <person name="Gao T."/>
            <person name="Zhang H."/>
        </authorList>
    </citation>
    <scope>NUCLEOTIDE SEQUENCE</scope>
    <source>
        <strain evidence="1">3651</strain>
    </source>
</reference>
<evidence type="ECO:0000313" key="1">
    <source>
        <dbReference type="EMBL" id="KAK4424204.1"/>
    </source>
</evidence>
<name>A0AAE2CJG7_9LAMI</name>
<gene>
    <name evidence="1" type="ORF">Salat_1613800</name>
</gene>
<organism evidence="1 2">
    <name type="scientific">Sesamum alatum</name>
    <dbReference type="NCBI Taxonomy" id="300844"/>
    <lineage>
        <taxon>Eukaryota</taxon>
        <taxon>Viridiplantae</taxon>
        <taxon>Streptophyta</taxon>
        <taxon>Embryophyta</taxon>
        <taxon>Tracheophyta</taxon>
        <taxon>Spermatophyta</taxon>
        <taxon>Magnoliopsida</taxon>
        <taxon>eudicotyledons</taxon>
        <taxon>Gunneridae</taxon>
        <taxon>Pentapetalae</taxon>
        <taxon>asterids</taxon>
        <taxon>lamiids</taxon>
        <taxon>Lamiales</taxon>
        <taxon>Pedaliaceae</taxon>
        <taxon>Sesamum</taxon>
    </lineage>
</organism>
<protein>
    <submittedName>
        <fullName evidence="1">Uncharacterized protein</fullName>
    </submittedName>
</protein>